<dbReference type="GO" id="GO:0000166">
    <property type="term" value="F:nucleotide binding"/>
    <property type="evidence" value="ECO:0007669"/>
    <property type="project" value="InterPro"/>
</dbReference>
<dbReference type="SUPFAM" id="SSF51735">
    <property type="entry name" value="NAD(P)-binding Rossmann-fold domains"/>
    <property type="match status" value="1"/>
</dbReference>
<evidence type="ECO:0000313" key="5">
    <source>
        <dbReference type="Proteomes" id="UP000288024"/>
    </source>
</evidence>
<feature type="domain" description="Gfo/Idh/MocA-like oxidoreductase N-terminal" evidence="2">
    <location>
        <begin position="3"/>
        <end position="123"/>
    </location>
</feature>
<evidence type="ECO:0000256" key="1">
    <source>
        <dbReference type="ARBA" id="ARBA00010928"/>
    </source>
</evidence>
<comment type="caution">
    <text evidence="4">The sequence shown here is derived from an EMBL/GenBank/DDBJ whole genome shotgun (WGS) entry which is preliminary data.</text>
</comment>
<accession>A0A437K903</accession>
<keyword evidence="5" id="KW-1185">Reference proteome</keyword>
<protein>
    <submittedName>
        <fullName evidence="4">Oxidoreductase</fullName>
    </submittedName>
</protein>
<dbReference type="Gene3D" id="3.30.360.10">
    <property type="entry name" value="Dihydrodipicolinate Reductase, domain 2"/>
    <property type="match status" value="1"/>
</dbReference>
<dbReference type="PANTHER" id="PTHR43708:SF7">
    <property type="entry name" value="OXIDOREDUCTASE"/>
    <property type="match status" value="1"/>
</dbReference>
<dbReference type="InterPro" id="IPR004104">
    <property type="entry name" value="Gfo/Idh/MocA-like_OxRdtase_C"/>
</dbReference>
<dbReference type="SUPFAM" id="SSF55347">
    <property type="entry name" value="Glyceraldehyde-3-phosphate dehydrogenase-like, C-terminal domain"/>
    <property type="match status" value="1"/>
</dbReference>
<reference evidence="4 5" key="1">
    <citation type="submission" date="2019-01" db="EMBL/GenBank/DDBJ databases">
        <title>Bacillus sp. M5HDSG1-1, whole genome shotgun sequence.</title>
        <authorList>
            <person name="Tuo L."/>
        </authorList>
    </citation>
    <scope>NUCLEOTIDE SEQUENCE [LARGE SCALE GENOMIC DNA]</scope>
    <source>
        <strain evidence="4 5">M5HDSG1-1</strain>
    </source>
</reference>
<dbReference type="Proteomes" id="UP000288024">
    <property type="component" value="Unassembled WGS sequence"/>
</dbReference>
<proteinExistence type="inferred from homology"/>
<dbReference type="Pfam" id="PF02894">
    <property type="entry name" value="GFO_IDH_MocA_C"/>
    <property type="match status" value="1"/>
</dbReference>
<comment type="similarity">
    <text evidence="1">Belongs to the Gfo/Idh/MocA family.</text>
</comment>
<dbReference type="EMBL" id="RZTZ01000006">
    <property type="protein sequence ID" value="RVT60763.1"/>
    <property type="molecule type" value="Genomic_DNA"/>
</dbReference>
<dbReference type="AlphaFoldDB" id="A0A437K903"/>
<organism evidence="4 5">
    <name type="scientific">Niallia taxi</name>
    <dbReference type="NCBI Taxonomy" id="2499688"/>
    <lineage>
        <taxon>Bacteria</taxon>
        <taxon>Bacillati</taxon>
        <taxon>Bacillota</taxon>
        <taxon>Bacilli</taxon>
        <taxon>Bacillales</taxon>
        <taxon>Bacillaceae</taxon>
        <taxon>Niallia</taxon>
    </lineage>
</organism>
<evidence type="ECO:0000259" key="3">
    <source>
        <dbReference type="Pfam" id="PF02894"/>
    </source>
</evidence>
<dbReference type="Gene3D" id="3.40.50.720">
    <property type="entry name" value="NAD(P)-binding Rossmann-like Domain"/>
    <property type="match status" value="1"/>
</dbReference>
<dbReference type="RefSeq" id="WP_127739235.1">
    <property type="nucleotide sequence ID" value="NZ_JARMUX010000003.1"/>
</dbReference>
<sequence>MLTIAFIGFGNAVVNYHLPYLERKENIRIKSIYRREEDRIGDTEREGWYPSIQFTTNLQEVLEDPEIELVVICTHVDSHTEYARKALENNKHVLVEKPFAATVEEAKEIFDFAASKGLIAMANQNRRFDGDFLTLKKVIESGVLGQIIEIQSHYDYFRPQYINKEFGMMHGLAVHTIDQLYSLFGKPKKIHYDVRSVYHPGESDDYIDIDFHYGQLKTTVKCSLAVKINHPKFVVHGDKGSFIKYSSGHQQKNENGPTKVSFETEEESNWGTLSYVDTNGVEHQEKVKSEVTDYGILYEKLYQSIKQKTEKPVKDEEVLAVLQILNDGVNAAKNANYETENL</sequence>
<dbReference type="Pfam" id="PF01408">
    <property type="entry name" value="GFO_IDH_MocA"/>
    <property type="match status" value="1"/>
</dbReference>
<evidence type="ECO:0000259" key="2">
    <source>
        <dbReference type="Pfam" id="PF01408"/>
    </source>
</evidence>
<dbReference type="PANTHER" id="PTHR43708">
    <property type="entry name" value="CONSERVED EXPRESSED OXIDOREDUCTASE (EUROFUNG)"/>
    <property type="match status" value="1"/>
</dbReference>
<dbReference type="InterPro" id="IPR000683">
    <property type="entry name" value="Gfo/Idh/MocA-like_OxRdtase_N"/>
</dbReference>
<feature type="domain" description="Gfo/Idh/MocA-like oxidoreductase C-terminal" evidence="3">
    <location>
        <begin position="136"/>
        <end position="334"/>
    </location>
</feature>
<dbReference type="InterPro" id="IPR036291">
    <property type="entry name" value="NAD(P)-bd_dom_sf"/>
</dbReference>
<name>A0A437K903_9BACI</name>
<dbReference type="InterPro" id="IPR051317">
    <property type="entry name" value="Gfo/Idh/MocA_oxidoreduct"/>
</dbReference>
<evidence type="ECO:0000313" key="4">
    <source>
        <dbReference type="EMBL" id="RVT60763.1"/>
    </source>
</evidence>
<gene>
    <name evidence="4" type="ORF">EM808_16080</name>
</gene>